<dbReference type="GO" id="GO:0005886">
    <property type="term" value="C:plasma membrane"/>
    <property type="evidence" value="ECO:0007669"/>
    <property type="project" value="UniProtKB-SubCell"/>
</dbReference>
<dbReference type="InterPro" id="IPR007341">
    <property type="entry name" value="Transgly_assoc"/>
</dbReference>
<keyword evidence="4 7" id="KW-0812">Transmembrane</keyword>
<evidence type="ECO:0000256" key="4">
    <source>
        <dbReference type="ARBA" id="ARBA00022692"/>
    </source>
</evidence>
<keyword evidence="6 7" id="KW-0472">Membrane</keyword>
<evidence type="ECO:0000256" key="3">
    <source>
        <dbReference type="ARBA" id="ARBA00022475"/>
    </source>
</evidence>
<evidence type="ECO:0000256" key="1">
    <source>
        <dbReference type="ARBA" id="ARBA00004651"/>
    </source>
</evidence>
<reference evidence="9" key="1">
    <citation type="submission" date="2018-05" db="EMBL/GenBank/DDBJ databases">
        <authorList>
            <person name="Li X."/>
        </authorList>
    </citation>
    <scope>NUCLEOTIDE SEQUENCE [LARGE SCALE GENOMIC DNA]</scope>
    <source>
        <strain evidence="9">LX32</strain>
    </source>
</reference>
<comment type="subcellular location">
    <subcellularLocation>
        <location evidence="1">Cell membrane</location>
        <topology evidence="1">Multi-pass membrane protein</topology>
    </subcellularLocation>
</comment>
<feature type="transmembrane region" description="Helical" evidence="7">
    <location>
        <begin position="59"/>
        <end position="79"/>
    </location>
</feature>
<evidence type="ECO:0000256" key="6">
    <source>
        <dbReference type="ARBA" id="ARBA00023136"/>
    </source>
</evidence>
<dbReference type="Proteomes" id="UP000249254">
    <property type="component" value="Unassembled WGS sequence"/>
</dbReference>
<sequence length="85" mass="8774">MSVLAWIVLGLIAGFIASKLVNRTGGSLLLDLILGVVGAFVGGFLFTRFGAAGVTGLNIYSILVAIVGAVVVLFIYHALVGRRAL</sequence>
<dbReference type="RefSeq" id="WP_111527588.1">
    <property type="nucleotide sequence ID" value="NZ_JBHRSG010000002.1"/>
</dbReference>
<dbReference type="PANTHER" id="PTHR33884">
    <property type="entry name" value="UPF0410 PROTEIN YMGE"/>
    <property type="match status" value="1"/>
</dbReference>
<feature type="transmembrane region" description="Helical" evidence="7">
    <location>
        <begin position="28"/>
        <end position="47"/>
    </location>
</feature>
<evidence type="ECO:0000256" key="7">
    <source>
        <dbReference type="SAM" id="Phobius"/>
    </source>
</evidence>
<dbReference type="EMBL" id="QFYQ01000001">
    <property type="protein sequence ID" value="RAK53837.1"/>
    <property type="molecule type" value="Genomic_DNA"/>
</dbReference>
<comment type="similarity">
    <text evidence="2">Belongs to the UPF0410 family.</text>
</comment>
<gene>
    <name evidence="8" type="ORF">DJ017_04500</name>
</gene>
<evidence type="ECO:0000313" key="9">
    <source>
        <dbReference type="Proteomes" id="UP000249254"/>
    </source>
</evidence>
<comment type="caution">
    <text evidence="8">The sequence shown here is derived from an EMBL/GenBank/DDBJ whole genome shotgun (WGS) entry which is preliminary data.</text>
</comment>
<dbReference type="OrthoDB" id="9811343at2"/>
<proteinExistence type="inferred from homology"/>
<evidence type="ECO:0000313" key="8">
    <source>
        <dbReference type="EMBL" id="RAK53837.1"/>
    </source>
</evidence>
<name>A0A328AH50_9CAUL</name>
<protein>
    <submittedName>
        <fullName evidence="8">GlsB/YeaQ/YmgE family stress response membrane protein</fullName>
    </submittedName>
</protein>
<dbReference type="PANTHER" id="PTHR33884:SF3">
    <property type="entry name" value="UPF0410 PROTEIN YMGE"/>
    <property type="match status" value="1"/>
</dbReference>
<evidence type="ECO:0000256" key="2">
    <source>
        <dbReference type="ARBA" id="ARBA00011006"/>
    </source>
</evidence>
<dbReference type="Pfam" id="PF04226">
    <property type="entry name" value="Transgly_assoc"/>
    <property type="match status" value="1"/>
</dbReference>
<dbReference type="AlphaFoldDB" id="A0A328AH50"/>
<accession>A0A328AH50</accession>
<keyword evidence="9" id="KW-1185">Reference proteome</keyword>
<organism evidence="8 9">
    <name type="scientific">Phenylobacterium soli</name>
    <dbReference type="NCBI Taxonomy" id="2170551"/>
    <lineage>
        <taxon>Bacteria</taxon>
        <taxon>Pseudomonadati</taxon>
        <taxon>Pseudomonadota</taxon>
        <taxon>Alphaproteobacteria</taxon>
        <taxon>Caulobacterales</taxon>
        <taxon>Caulobacteraceae</taxon>
        <taxon>Phenylobacterium</taxon>
    </lineage>
</organism>
<keyword evidence="5 7" id="KW-1133">Transmembrane helix</keyword>
<keyword evidence="3" id="KW-1003">Cell membrane</keyword>
<evidence type="ECO:0000256" key="5">
    <source>
        <dbReference type="ARBA" id="ARBA00022989"/>
    </source>
</evidence>